<evidence type="ECO:0000313" key="1">
    <source>
        <dbReference type="EMBL" id="KAL2344427.1"/>
    </source>
</evidence>
<proteinExistence type="predicted"/>
<reference evidence="1 2" key="1">
    <citation type="submission" date="2024-08" db="EMBL/GenBank/DDBJ databases">
        <title>Insights into the chromosomal genome structure of Flemingia macrophylla.</title>
        <authorList>
            <person name="Ding Y."/>
            <person name="Zhao Y."/>
            <person name="Bi W."/>
            <person name="Wu M."/>
            <person name="Zhao G."/>
            <person name="Gong Y."/>
            <person name="Li W."/>
            <person name="Zhang P."/>
        </authorList>
    </citation>
    <scope>NUCLEOTIDE SEQUENCE [LARGE SCALE GENOMIC DNA]</scope>
    <source>
        <strain evidence="1">DYQJB</strain>
        <tissue evidence="1">Leaf</tissue>
    </source>
</reference>
<name>A0ABD1N8J8_9FABA</name>
<sequence>MSSFERDHLPSVFLLFKESKYDIVKESFLSNNATCGFVFNMFCSFKAPHLSRFPRAFMVDPLGSDRAKPHPKRGFKILQWLEAVEEESSVLYVYFRSQKLLKKEQMEALVLGLERSQTHFL</sequence>
<keyword evidence="2" id="KW-1185">Reference proteome</keyword>
<dbReference type="EMBL" id="JBGMDY010000002">
    <property type="protein sequence ID" value="KAL2344427.1"/>
    <property type="molecule type" value="Genomic_DNA"/>
</dbReference>
<comment type="caution">
    <text evidence="1">The sequence shown here is derived from an EMBL/GenBank/DDBJ whole genome shotgun (WGS) entry which is preliminary data.</text>
</comment>
<dbReference type="SUPFAM" id="SSF53756">
    <property type="entry name" value="UDP-Glycosyltransferase/glycogen phosphorylase"/>
    <property type="match status" value="1"/>
</dbReference>
<organism evidence="1 2">
    <name type="scientific">Flemingia macrophylla</name>
    <dbReference type="NCBI Taxonomy" id="520843"/>
    <lineage>
        <taxon>Eukaryota</taxon>
        <taxon>Viridiplantae</taxon>
        <taxon>Streptophyta</taxon>
        <taxon>Embryophyta</taxon>
        <taxon>Tracheophyta</taxon>
        <taxon>Spermatophyta</taxon>
        <taxon>Magnoliopsida</taxon>
        <taxon>eudicotyledons</taxon>
        <taxon>Gunneridae</taxon>
        <taxon>Pentapetalae</taxon>
        <taxon>rosids</taxon>
        <taxon>fabids</taxon>
        <taxon>Fabales</taxon>
        <taxon>Fabaceae</taxon>
        <taxon>Papilionoideae</taxon>
        <taxon>50 kb inversion clade</taxon>
        <taxon>NPAAA clade</taxon>
        <taxon>indigoferoid/millettioid clade</taxon>
        <taxon>Phaseoleae</taxon>
        <taxon>Flemingia</taxon>
    </lineage>
</organism>
<dbReference type="Gene3D" id="3.40.50.2000">
    <property type="entry name" value="Glycogen Phosphorylase B"/>
    <property type="match status" value="2"/>
</dbReference>
<evidence type="ECO:0000313" key="2">
    <source>
        <dbReference type="Proteomes" id="UP001603857"/>
    </source>
</evidence>
<dbReference type="Proteomes" id="UP001603857">
    <property type="component" value="Unassembled WGS sequence"/>
</dbReference>
<accession>A0ABD1N8J8</accession>
<gene>
    <name evidence="1" type="ORF">Fmac_005712</name>
</gene>
<protein>
    <submittedName>
        <fullName evidence="1">Uncharacterized protein</fullName>
    </submittedName>
</protein>
<dbReference type="AlphaFoldDB" id="A0ABD1N8J8"/>